<evidence type="ECO:0000313" key="4">
    <source>
        <dbReference type="Proteomes" id="UP000289703"/>
    </source>
</evidence>
<dbReference type="PANTHER" id="PTHR47566:SF1">
    <property type="entry name" value="PROTEIN NUD1"/>
    <property type="match status" value="1"/>
</dbReference>
<gene>
    <name evidence="3" type="ORF">EO244_11600</name>
</gene>
<organism evidence="3 4">
    <name type="scientific">Ancylomarina salipaludis</name>
    <dbReference type="NCBI Taxonomy" id="2501299"/>
    <lineage>
        <taxon>Bacteria</taxon>
        <taxon>Pseudomonadati</taxon>
        <taxon>Bacteroidota</taxon>
        <taxon>Bacteroidia</taxon>
        <taxon>Marinilabiliales</taxon>
        <taxon>Marinifilaceae</taxon>
        <taxon>Ancylomarina</taxon>
    </lineage>
</organism>
<dbReference type="PANTHER" id="PTHR47566">
    <property type="match status" value="1"/>
</dbReference>
<dbReference type="Proteomes" id="UP000289703">
    <property type="component" value="Unassembled WGS sequence"/>
</dbReference>
<dbReference type="RefSeq" id="WP_129254843.1">
    <property type="nucleotide sequence ID" value="NZ_SAXA01000010.1"/>
</dbReference>
<evidence type="ECO:0000256" key="1">
    <source>
        <dbReference type="ARBA" id="ARBA00022614"/>
    </source>
</evidence>
<dbReference type="Gene3D" id="3.80.10.10">
    <property type="entry name" value="Ribonuclease Inhibitor"/>
    <property type="match status" value="3"/>
</dbReference>
<comment type="caution">
    <text evidence="3">The sequence shown here is derived from an EMBL/GenBank/DDBJ whole genome shotgun (WGS) entry which is preliminary data.</text>
</comment>
<dbReference type="SUPFAM" id="SSF52058">
    <property type="entry name" value="L domain-like"/>
    <property type="match status" value="2"/>
</dbReference>
<name>A0A4V1MZZ2_9BACT</name>
<evidence type="ECO:0000256" key="2">
    <source>
        <dbReference type="ARBA" id="ARBA00022737"/>
    </source>
</evidence>
<dbReference type="EMBL" id="SAXA01000010">
    <property type="protein sequence ID" value="RXQ92187.1"/>
    <property type="molecule type" value="Genomic_DNA"/>
</dbReference>
<dbReference type="OrthoDB" id="1077656at2"/>
<keyword evidence="1" id="KW-0433">Leucine-rich repeat</keyword>
<sequence length="716" mass="79609">MFFSFLFLLGSLASCEKDDLEGKIKESEDMTTIYFMTQDSKNLDVVIKTNQKEQEIYWFEAGKKQTVIIPDDGVLNLPSNTELRVLNNIVDELSCTTPSLIGFDVDSLVSLKVLDLSNSGITEMKVSKSVNLQSLNCSSTPIISLDLTSNTNLKELDCSHTSVATLDISENIALTKLNISETNITTLDMSKNVGLIDFISQNAAFEELTFTENIKLENIDIENSAALTMLDLSGLENIKTLACANLEKIEKILYAATDISTVPAIIKDNSVIQEYCAIDGKCRLSLNSVSNYYFEDGEWKNVRDIPASMNITNLRSYGRPITLISLVDNIVIDNEGVETKLPADEEVELYIPGKGYIVVDNAKVLQKIQYTWNDVEELDVTNCYALEHLDCGDTKIKKIDLTNCTKLKYFSASLCYGLTELDLTQCPELTVANCGQTSISTINLSNNTKLEEFSCQNTQIETLDLSANINLKQLRFGRSKITAIDCSMLINLEFLHADKIGLTNLDLTNCTKLKELYCLETDVNSLDLSKCVDLEKLYCDNNDLLATINVSGCSSLLEISCSNTKLSSLNLADVTALESLSFSDTPNLKSLDLSTNVNLTHLDGSSSSLTSLDLSSCPLITYLSISYSEMEELNLSNCNSSLYLSCYSMPNISKIIYNAASIDEVSSKVLDKGSIQDYCFEDQTCRLYINDTDKFYFKYTGKHPDYGYDIGEWFKE</sequence>
<reference evidence="3 4" key="1">
    <citation type="submission" date="2019-01" db="EMBL/GenBank/DDBJ databases">
        <title>Ancylomarina salipaludis sp. nov., isolated from a salt marsh.</title>
        <authorList>
            <person name="Yoon J.-H."/>
        </authorList>
    </citation>
    <scope>NUCLEOTIDE SEQUENCE [LARGE SCALE GENOMIC DNA]</scope>
    <source>
        <strain evidence="3 4">SHSM-M15</strain>
    </source>
</reference>
<dbReference type="GO" id="GO:0035591">
    <property type="term" value="F:signaling adaptor activity"/>
    <property type="evidence" value="ECO:0007669"/>
    <property type="project" value="TreeGrafter"/>
</dbReference>
<keyword evidence="4" id="KW-1185">Reference proteome</keyword>
<evidence type="ECO:0000313" key="3">
    <source>
        <dbReference type="EMBL" id="RXQ92187.1"/>
    </source>
</evidence>
<evidence type="ECO:0008006" key="5">
    <source>
        <dbReference type="Google" id="ProtNLM"/>
    </source>
</evidence>
<protein>
    <recommendedName>
        <fullName evidence="5">Leucine-rich repeat domain-containing protein</fullName>
    </recommendedName>
</protein>
<accession>A0A4V1MZZ2</accession>
<dbReference type="InterPro" id="IPR032675">
    <property type="entry name" value="LRR_dom_sf"/>
</dbReference>
<dbReference type="AlphaFoldDB" id="A0A4V1MZZ2"/>
<dbReference type="InterPro" id="IPR052574">
    <property type="entry name" value="CDIRP"/>
</dbReference>
<keyword evidence="2" id="KW-0677">Repeat</keyword>
<proteinExistence type="predicted"/>